<organism evidence="1">
    <name type="scientific">Cacopsylla melanoneura</name>
    <dbReference type="NCBI Taxonomy" id="428564"/>
    <lineage>
        <taxon>Eukaryota</taxon>
        <taxon>Metazoa</taxon>
        <taxon>Ecdysozoa</taxon>
        <taxon>Arthropoda</taxon>
        <taxon>Hexapoda</taxon>
        <taxon>Insecta</taxon>
        <taxon>Pterygota</taxon>
        <taxon>Neoptera</taxon>
        <taxon>Paraneoptera</taxon>
        <taxon>Hemiptera</taxon>
        <taxon>Sternorrhyncha</taxon>
        <taxon>Psylloidea</taxon>
        <taxon>Psyllidae</taxon>
        <taxon>Psyllinae</taxon>
        <taxon>Cacopsylla</taxon>
    </lineage>
</organism>
<evidence type="ECO:0000313" key="1">
    <source>
        <dbReference type="EMBL" id="CAG6677355.1"/>
    </source>
</evidence>
<dbReference type="EMBL" id="HBUF01242365">
    <property type="protein sequence ID" value="CAG6677355.1"/>
    <property type="molecule type" value="Transcribed_RNA"/>
</dbReference>
<name>A0A8D8T089_9HEMI</name>
<protein>
    <submittedName>
        <fullName evidence="1">Uncharacterized protein</fullName>
    </submittedName>
</protein>
<dbReference type="AlphaFoldDB" id="A0A8D8T089"/>
<sequence>MVPLIDMFFHMRSSPLLYIHPIKRYTGCTFSFSHSFKFRVWQGVGNGLDLVLRNINQRYHNTCKVKAFLHRVVRMIAQKGFIFRKPSKLISKKKHLESYYS</sequence>
<accession>A0A8D8T089</accession>
<proteinExistence type="predicted"/>
<reference evidence="1" key="1">
    <citation type="submission" date="2021-05" db="EMBL/GenBank/DDBJ databases">
        <authorList>
            <person name="Alioto T."/>
            <person name="Alioto T."/>
            <person name="Gomez Garrido J."/>
        </authorList>
    </citation>
    <scope>NUCLEOTIDE SEQUENCE</scope>
</reference>